<proteinExistence type="predicted"/>
<sequence>MPVRCGPGRCRFFDTASPQKTNRATVVLQPPPPNQVHCAHQGCKQLAL</sequence>
<dbReference type="KEGG" id="ccho:CCHOA_11555"/>
<dbReference type="AlphaFoldDB" id="A0A3G6JA46"/>
<keyword evidence="2" id="KW-1185">Reference proteome</keyword>
<reference evidence="1 2" key="1">
    <citation type="submission" date="2018-11" db="EMBL/GenBank/DDBJ databases">
        <authorList>
            <person name="Kleinhagauer T."/>
            <person name="Glaeser S.P."/>
            <person name="Spergser J."/>
            <person name="Ruckert C."/>
            <person name="Kaempfer P."/>
            <person name="Busse H.-J."/>
        </authorList>
    </citation>
    <scope>NUCLEOTIDE SEQUENCE [LARGE SCALE GENOMIC DNA]</scope>
    <source>
        <strain evidence="1 2">200CH</strain>
    </source>
</reference>
<evidence type="ECO:0000313" key="2">
    <source>
        <dbReference type="Proteomes" id="UP000269019"/>
    </source>
</evidence>
<evidence type="ECO:0000313" key="1">
    <source>
        <dbReference type="EMBL" id="AZA14682.1"/>
    </source>
</evidence>
<protein>
    <submittedName>
        <fullName evidence="1">Uncharacterized protein</fullName>
    </submittedName>
</protein>
<accession>A0A3G6JA46</accession>
<gene>
    <name evidence="1" type="ORF">CCHOA_11555</name>
</gene>
<organism evidence="1 2">
    <name type="scientific">Corynebacterium choanae</name>
    <dbReference type="NCBI Taxonomy" id="1862358"/>
    <lineage>
        <taxon>Bacteria</taxon>
        <taxon>Bacillati</taxon>
        <taxon>Actinomycetota</taxon>
        <taxon>Actinomycetes</taxon>
        <taxon>Mycobacteriales</taxon>
        <taxon>Corynebacteriaceae</taxon>
        <taxon>Corynebacterium</taxon>
    </lineage>
</organism>
<dbReference type="Proteomes" id="UP000269019">
    <property type="component" value="Chromosome"/>
</dbReference>
<dbReference type="EMBL" id="CP033896">
    <property type="protein sequence ID" value="AZA14682.1"/>
    <property type="molecule type" value="Genomic_DNA"/>
</dbReference>
<name>A0A3G6JA46_9CORY</name>